<dbReference type="CDD" id="cd14789">
    <property type="entry name" value="Tiki"/>
    <property type="match status" value="1"/>
</dbReference>
<evidence type="ECO:0000313" key="2">
    <source>
        <dbReference type="Proteomes" id="UP000019113"/>
    </source>
</evidence>
<dbReference type="InterPro" id="IPR002816">
    <property type="entry name" value="TraB/PrgY/GumN_fam"/>
</dbReference>
<proteinExistence type="predicted"/>
<name>W1N7X0_9GAMM</name>
<evidence type="ECO:0000313" key="1">
    <source>
        <dbReference type="EMBL" id="ERL51604.1"/>
    </source>
</evidence>
<dbReference type="PATRIC" id="fig|1178482.3.peg.1797"/>
<dbReference type="PANTHER" id="PTHR40590">
    <property type="entry name" value="CYTOPLASMIC PROTEIN-RELATED"/>
    <property type="match status" value="1"/>
</dbReference>
<dbReference type="InterPro" id="IPR047111">
    <property type="entry name" value="YbaP-like"/>
</dbReference>
<dbReference type="Pfam" id="PF01963">
    <property type="entry name" value="TraB_PrgY_gumN"/>
    <property type="match status" value="1"/>
</dbReference>
<accession>W1N7X0</accession>
<organism evidence="1 2">
    <name type="scientific">Halomonas huangheensis</name>
    <dbReference type="NCBI Taxonomy" id="1178482"/>
    <lineage>
        <taxon>Bacteria</taxon>
        <taxon>Pseudomonadati</taxon>
        <taxon>Pseudomonadota</taxon>
        <taxon>Gammaproteobacteria</taxon>
        <taxon>Oceanospirillales</taxon>
        <taxon>Halomonadaceae</taxon>
        <taxon>Halomonas</taxon>
    </lineage>
</organism>
<evidence type="ECO:0008006" key="3">
    <source>
        <dbReference type="Google" id="ProtNLM"/>
    </source>
</evidence>
<dbReference type="STRING" id="1178482.AR456_13960"/>
<comment type="caution">
    <text evidence="1">The sequence shown here is derived from an EMBL/GenBank/DDBJ whole genome shotgun (WGS) entry which is preliminary data.</text>
</comment>
<gene>
    <name evidence="1" type="ORF">BJB45_13185</name>
</gene>
<protein>
    <recommendedName>
        <fullName evidence="3">TraB/GumN family protein</fullName>
    </recommendedName>
</protein>
<dbReference type="AlphaFoldDB" id="W1N7X0"/>
<sequence length="322" mass="35348">MVSAAGCTGTNLIESWPSDKRAQLEAEVAEVPYHEGFLWRATRNEAQITLVGTMHLPDPRHQPTLDAVSDALNSAAALYVEIGPEEKTRLMEAMTDGSLLLIDEGDATLPERLAEDEWEAVSSAMAEHGFPTESTAVLRPWFVMLMLGLPPCMLNASAGSDGELEGLDSQLISKAEAVDLPIHSLEPWDTLFTLFSTLTPEQEEDMIRASIAGGAYTDDYAVTLTDAYFAGDIWQLWEFARMEAYSSENSSTDEVDAQFALAQDVLMDQRNQQWLEPLIAGAEGAAKKDKGIVAAFGSLHLPGEKGVLRLLEQEGWTIERWK</sequence>
<dbReference type="EMBL" id="AVBC01000023">
    <property type="protein sequence ID" value="ERL51604.1"/>
    <property type="molecule type" value="Genomic_DNA"/>
</dbReference>
<dbReference type="PANTHER" id="PTHR40590:SF1">
    <property type="entry name" value="CYTOPLASMIC PROTEIN"/>
    <property type="match status" value="1"/>
</dbReference>
<dbReference type="KEGG" id="hhu:AR456_13960"/>
<dbReference type="eggNOG" id="COG3735">
    <property type="taxonomic scope" value="Bacteria"/>
</dbReference>
<reference evidence="1 2" key="1">
    <citation type="submission" date="2013-08" db="EMBL/GenBank/DDBJ databases">
        <title>draft genome of Halomonas huanghegensis, strain BJGMM-B45T.</title>
        <authorList>
            <person name="Miao C."/>
            <person name="Wan Y."/>
            <person name="Jin W."/>
        </authorList>
    </citation>
    <scope>NUCLEOTIDE SEQUENCE [LARGE SCALE GENOMIC DNA]</scope>
    <source>
        <strain evidence="1 2">BJGMM-B45</strain>
    </source>
</reference>
<keyword evidence="2" id="KW-1185">Reference proteome</keyword>
<dbReference type="Proteomes" id="UP000019113">
    <property type="component" value="Unassembled WGS sequence"/>
</dbReference>